<dbReference type="EMBL" id="JARBHB010000016">
    <property type="protein sequence ID" value="KAJ8866260.1"/>
    <property type="molecule type" value="Genomic_DNA"/>
</dbReference>
<evidence type="ECO:0000313" key="2">
    <source>
        <dbReference type="Proteomes" id="UP001159363"/>
    </source>
</evidence>
<organism evidence="1 2">
    <name type="scientific">Dryococelus australis</name>
    <dbReference type="NCBI Taxonomy" id="614101"/>
    <lineage>
        <taxon>Eukaryota</taxon>
        <taxon>Metazoa</taxon>
        <taxon>Ecdysozoa</taxon>
        <taxon>Arthropoda</taxon>
        <taxon>Hexapoda</taxon>
        <taxon>Insecta</taxon>
        <taxon>Pterygota</taxon>
        <taxon>Neoptera</taxon>
        <taxon>Polyneoptera</taxon>
        <taxon>Phasmatodea</taxon>
        <taxon>Verophasmatodea</taxon>
        <taxon>Anareolatae</taxon>
        <taxon>Phasmatidae</taxon>
        <taxon>Eurycanthinae</taxon>
        <taxon>Dryococelus</taxon>
    </lineage>
</organism>
<accession>A0ABQ9G196</accession>
<proteinExistence type="predicted"/>
<reference evidence="1 2" key="1">
    <citation type="submission" date="2023-02" db="EMBL/GenBank/DDBJ databases">
        <title>LHISI_Scaffold_Assembly.</title>
        <authorList>
            <person name="Stuart O.P."/>
            <person name="Cleave R."/>
            <person name="Magrath M.J.L."/>
            <person name="Mikheyev A.S."/>
        </authorList>
    </citation>
    <scope>NUCLEOTIDE SEQUENCE [LARGE SCALE GENOMIC DNA]</scope>
    <source>
        <strain evidence="1">Daus_M_001</strain>
        <tissue evidence="1">Leg muscle</tissue>
    </source>
</reference>
<dbReference type="Proteomes" id="UP001159363">
    <property type="component" value="Chromosome 15"/>
</dbReference>
<name>A0ABQ9G196_9NEOP</name>
<evidence type="ECO:0000313" key="1">
    <source>
        <dbReference type="EMBL" id="KAJ8866260.1"/>
    </source>
</evidence>
<sequence>MLLGKQSNGTRTSLRTVHVLMDMHSAEFDDAVQQASVHNGYVKVEGTLGLRDKGYHAYQYAATHHLQPADFICRWLLLHDVAE</sequence>
<comment type="caution">
    <text evidence="1">The sequence shown here is derived from an EMBL/GenBank/DDBJ whole genome shotgun (WGS) entry which is preliminary data.</text>
</comment>
<gene>
    <name evidence="1" type="ORF">PR048_032103</name>
</gene>
<keyword evidence="2" id="KW-1185">Reference proteome</keyword>
<protein>
    <submittedName>
        <fullName evidence="1">Uncharacterized protein</fullName>
    </submittedName>
</protein>